<dbReference type="Proteomes" id="UP001459277">
    <property type="component" value="Unassembled WGS sequence"/>
</dbReference>
<evidence type="ECO:0000256" key="2">
    <source>
        <dbReference type="SAM" id="MobiDB-lite"/>
    </source>
</evidence>
<dbReference type="EMBL" id="JAZDWU010000001">
    <property type="protein sequence ID" value="KAL0014000.1"/>
    <property type="molecule type" value="Genomic_DNA"/>
</dbReference>
<keyword evidence="4" id="KW-1185">Reference proteome</keyword>
<sequence length="333" mass="36988">MDDAKRREIIKQQAAAKKKTAQTGGTDTSKPSGSKRKYPAETDRQTKKPKGTTEIVVGLQAEFKKMVLPKHGKGKGLMTGGMVPLVEKPPVLLSEDSRSALERLSSLFTAEDYEDLGNRATEAMGETGLFSIAQAMVMMKGLMDRCVHHETALGRVRAKVVETEDELAQLHAWRVAQEKKLACSEQAREEFEKQTEVLQKVLEDKDAEIENLKDQLCQAKDDAILEYRDSEAYLTELGSTFADGFDDFLRQVKSAYPSLDVSNFSIDAQGQTSVLPVASENTEDIFAEVFDGQGDAPVKMLTMPRLPSRPRQILKMLKLEMKLTILPSVYIVA</sequence>
<organism evidence="3 4">
    <name type="scientific">Lithocarpus litseifolius</name>
    <dbReference type="NCBI Taxonomy" id="425828"/>
    <lineage>
        <taxon>Eukaryota</taxon>
        <taxon>Viridiplantae</taxon>
        <taxon>Streptophyta</taxon>
        <taxon>Embryophyta</taxon>
        <taxon>Tracheophyta</taxon>
        <taxon>Spermatophyta</taxon>
        <taxon>Magnoliopsida</taxon>
        <taxon>eudicotyledons</taxon>
        <taxon>Gunneridae</taxon>
        <taxon>Pentapetalae</taxon>
        <taxon>rosids</taxon>
        <taxon>fabids</taxon>
        <taxon>Fagales</taxon>
        <taxon>Fagaceae</taxon>
        <taxon>Lithocarpus</taxon>
    </lineage>
</organism>
<feature type="region of interest" description="Disordered" evidence="2">
    <location>
        <begin position="1"/>
        <end position="52"/>
    </location>
</feature>
<comment type="caution">
    <text evidence="3">The sequence shown here is derived from an EMBL/GenBank/DDBJ whole genome shotgun (WGS) entry which is preliminary data.</text>
</comment>
<gene>
    <name evidence="3" type="ORF">SO802_001069</name>
</gene>
<feature type="coiled-coil region" evidence="1">
    <location>
        <begin position="174"/>
        <end position="215"/>
    </location>
</feature>
<dbReference type="AlphaFoldDB" id="A0AAW2DXB1"/>
<keyword evidence="1" id="KW-0175">Coiled coil</keyword>
<accession>A0AAW2DXB1</accession>
<proteinExistence type="predicted"/>
<name>A0AAW2DXB1_9ROSI</name>
<reference evidence="3 4" key="1">
    <citation type="submission" date="2024-01" db="EMBL/GenBank/DDBJ databases">
        <title>A telomere-to-telomere, gap-free genome of sweet tea (Lithocarpus litseifolius).</title>
        <authorList>
            <person name="Zhou J."/>
        </authorList>
    </citation>
    <scope>NUCLEOTIDE SEQUENCE [LARGE SCALE GENOMIC DNA]</scope>
    <source>
        <strain evidence="3">Zhou-2022a</strain>
        <tissue evidence="3">Leaf</tissue>
    </source>
</reference>
<evidence type="ECO:0000313" key="3">
    <source>
        <dbReference type="EMBL" id="KAL0014000.1"/>
    </source>
</evidence>
<feature type="compositionally biased region" description="Basic and acidic residues" evidence="2">
    <location>
        <begin position="1"/>
        <end position="10"/>
    </location>
</feature>
<feature type="compositionally biased region" description="Low complexity" evidence="2">
    <location>
        <begin position="11"/>
        <end position="26"/>
    </location>
</feature>
<evidence type="ECO:0000256" key="1">
    <source>
        <dbReference type="SAM" id="Coils"/>
    </source>
</evidence>
<evidence type="ECO:0000313" key="4">
    <source>
        <dbReference type="Proteomes" id="UP001459277"/>
    </source>
</evidence>
<protein>
    <submittedName>
        <fullName evidence="3">Uncharacterized protein</fullName>
    </submittedName>
</protein>